<sequence length="534" mass="59183">MMAERALSPEEVWLQDSEARLESMEILLKSVRRDIDALSEKIPSPRSGAHSTFHQGETIIHESGSKRYVMEMERGSRGLHNLGLGSHTAFEPFDNEEEAEKPGREPHPHKSWRSPSDFRQDESPPGSPTFGESSNIISLHDVILHSENVTPSPQEDASRTIPLLGSQHSLPTIEENSQEDNLLTDTDTSSISTNDELKSADCAYEHRSQTAVSCARSCDTVVVAADAGQSDNSASKRPLEETMILRREHGRRQQPPSDRPRSGSPFLSNSDSFRFSHTSLRSRDSIVSDTDSYMTVNSQLFPSGEEVYVTACSDNDTPGDSPDDGRTLVRGRTRQKLLILQQTTPSECYNQSDDVLEFTLVEAPACETPTAEKEVESAHLDNPPCVPDKSFQKPVKRRALRKRRPEEDQIYDDSDTSSSSTCEEAVYDATTAKVVESAVPKVADETPLAVWTNRLSCIEEKSCLTSGLDSSNDEEDIVVHYGDNDDEEERQEIKDDILEIRVALQTNSSMPITAEDVADFDQGESSCLCNMPVA</sequence>
<evidence type="ECO:0000256" key="1">
    <source>
        <dbReference type="SAM" id="Coils"/>
    </source>
</evidence>
<dbReference type="WBParaSite" id="MCU_005574-RA">
    <property type="protein sequence ID" value="MCU_005574-RA"/>
    <property type="gene ID" value="MCU_005574"/>
</dbReference>
<feature type="region of interest" description="Disordered" evidence="2">
    <location>
        <begin position="377"/>
        <end position="423"/>
    </location>
</feature>
<reference evidence="3" key="1">
    <citation type="submission" date="2019-11" db="UniProtKB">
        <authorList>
            <consortium name="WormBaseParasite"/>
        </authorList>
    </citation>
    <scope>IDENTIFICATION</scope>
</reference>
<name>A0A5K3F549_MESCO</name>
<feature type="compositionally biased region" description="Basic residues" evidence="2">
    <location>
        <begin position="394"/>
        <end position="403"/>
    </location>
</feature>
<feature type="coiled-coil region" evidence="1">
    <location>
        <begin position="14"/>
        <end position="41"/>
    </location>
</feature>
<dbReference type="AlphaFoldDB" id="A0A5K3F549"/>
<evidence type="ECO:0000256" key="2">
    <source>
        <dbReference type="SAM" id="MobiDB-lite"/>
    </source>
</evidence>
<evidence type="ECO:0000313" key="3">
    <source>
        <dbReference type="WBParaSite" id="MCU_005574-RA"/>
    </source>
</evidence>
<keyword evidence="1" id="KW-0175">Coiled coil</keyword>
<feature type="compositionally biased region" description="Low complexity" evidence="2">
    <location>
        <begin position="180"/>
        <end position="193"/>
    </location>
</feature>
<feature type="region of interest" description="Disordered" evidence="2">
    <location>
        <begin position="94"/>
        <end position="133"/>
    </location>
</feature>
<organism evidence="3">
    <name type="scientific">Mesocestoides corti</name>
    <name type="common">Flatworm</name>
    <dbReference type="NCBI Taxonomy" id="53468"/>
    <lineage>
        <taxon>Eukaryota</taxon>
        <taxon>Metazoa</taxon>
        <taxon>Spiralia</taxon>
        <taxon>Lophotrochozoa</taxon>
        <taxon>Platyhelminthes</taxon>
        <taxon>Cestoda</taxon>
        <taxon>Eucestoda</taxon>
        <taxon>Cyclophyllidea</taxon>
        <taxon>Mesocestoididae</taxon>
        <taxon>Mesocestoides</taxon>
    </lineage>
</organism>
<proteinExistence type="predicted"/>
<accession>A0A5K3F549</accession>
<feature type="region of interest" description="Disordered" evidence="2">
    <location>
        <begin position="228"/>
        <end position="270"/>
    </location>
</feature>
<feature type="region of interest" description="Disordered" evidence="2">
    <location>
        <begin position="173"/>
        <end position="193"/>
    </location>
</feature>
<protein>
    <submittedName>
        <fullName evidence="3">CAP-Gly domain-containing protein</fullName>
    </submittedName>
</protein>
<feature type="compositionally biased region" description="Basic and acidic residues" evidence="2">
    <location>
        <begin position="237"/>
        <end position="247"/>
    </location>
</feature>